<dbReference type="CDD" id="cd16926">
    <property type="entry name" value="HATPase_MutL-MLH-PMS-like"/>
    <property type="match status" value="1"/>
</dbReference>
<dbReference type="InterPro" id="IPR020667">
    <property type="entry name" value="DNA_mismatch_repair_MutL"/>
</dbReference>
<dbReference type="NCBIfam" id="TIGR00585">
    <property type="entry name" value="mutl"/>
    <property type="match status" value="1"/>
</dbReference>
<protein>
    <recommendedName>
        <fullName evidence="4">DNA mismatch repair protein MutL</fullName>
    </recommendedName>
</protein>
<keyword evidence="8" id="KW-0540">Nuclease</keyword>
<dbReference type="CDD" id="cd00782">
    <property type="entry name" value="MutL_Trans"/>
    <property type="match status" value="1"/>
</dbReference>
<evidence type="ECO:0000256" key="4">
    <source>
        <dbReference type="HAMAP-Rule" id="MF_00149"/>
    </source>
</evidence>
<dbReference type="InterPro" id="IPR014762">
    <property type="entry name" value="DNA_mismatch_repair_CS"/>
</dbReference>
<dbReference type="Proteomes" id="UP001652338">
    <property type="component" value="Unassembled WGS sequence"/>
</dbReference>
<name>A0ABT2SHL1_9FIRM</name>
<keyword evidence="8" id="KW-0255">Endonuclease</keyword>
<comment type="function">
    <text evidence="4">This protein is involved in the repair of mismatches in DNA. It is required for dam-dependent methyl-directed DNA mismatch repair. May act as a 'molecular matchmaker', a protein that promotes the formation of a stable complex between two or more DNA-binding proteins in an ATP-dependent manner without itself being part of a final effector complex.</text>
</comment>
<dbReference type="SUPFAM" id="SSF54211">
    <property type="entry name" value="Ribosomal protein S5 domain 2-like"/>
    <property type="match status" value="1"/>
</dbReference>
<dbReference type="InterPro" id="IPR042120">
    <property type="entry name" value="MutL_C_dimsub"/>
</dbReference>
<accession>A0ABT2SHL1</accession>
<dbReference type="SMART" id="SM01340">
    <property type="entry name" value="DNA_mis_repair"/>
    <property type="match status" value="1"/>
</dbReference>
<dbReference type="PANTHER" id="PTHR10073:SF12">
    <property type="entry name" value="DNA MISMATCH REPAIR PROTEIN MLH1"/>
    <property type="match status" value="1"/>
</dbReference>
<organism evidence="8 9">
    <name type="scientific">Muricoprocola aceti</name>
    <dbReference type="NCBI Taxonomy" id="2981772"/>
    <lineage>
        <taxon>Bacteria</taxon>
        <taxon>Bacillati</taxon>
        <taxon>Bacillota</taxon>
        <taxon>Clostridia</taxon>
        <taxon>Lachnospirales</taxon>
        <taxon>Lachnospiraceae</taxon>
        <taxon>Muricoprocola</taxon>
    </lineage>
</organism>
<evidence type="ECO:0000313" key="8">
    <source>
        <dbReference type="EMBL" id="MCU6723931.1"/>
    </source>
</evidence>
<keyword evidence="3 4" id="KW-0234">DNA repair</keyword>
<dbReference type="GO" id="GO:0004519">
    <property type="term" value="F:endonuclease activity"/>
    <property type="evidence" value="ECO:0007669"/>
    <property type="project" value="UniProtKB-KW"/>
</dbReference>
<feature type="compositionally biased region" description="Basic and acidic residues" evidence="5">
    <location>
        <begin position="376"/>
        <end position="388"/>
    </location>
</feature>
<dbReference type="Pfam" id="PF08676">
    <property type="entry name" value="MutL_C"/>
    <property type="match status" value="1"/>
</dbReference>
<proteinExistence type="inferred from homology"/>
<keyword evidence="8" id="KW-0378">Hydrolase</keyword>
<feature type="region of interest" description="Disordered" evidence="5">
    <location>
        <begin position="416"/>
        <end position="448"/>
    </location>
</feature>
<dbReference type="SUPFAM" id="SSF55874">
    <property type="entry name" value="ATPase domain of HSP90 chaperone/DNA topoisomerase II/histidine kinase"/>
    <property type="match status" value="1"/>
</dbReference>
<dbReference type="Gene3D" id="3.30.1370.100">
    <property type="entry name" value="MutL, C-terminal domain, regulatory subdomain"/>
    <property type="match status" value="1"/>
</dbReference>
<evidence type="ECO:0000259" key="7">
    <source>
        <dbReference type="SMART" id="SM01340"/>
    </source>
</evidence>
<dbReference type="HAMAP" id="MF_00149">
    <property type="entry name" value="DNA_mis_repair"/>
    <property type="match status" value="1"/>
</dbReference>
<evidence type="ECO:0000313" key="9">
    <source>
        <dbReference type="Proteomes" id="UP001652338"/>
    </source>
</evidence>
<comment type="similarity">
    <text evidence="1 4">Belongs to the DNA mismatch repair MutL/HexB family.</text>
</comment>
<dbReference type="SMART" id="SM00853">
    <property type="entry name" value="MutL_C"/>
    <property type="match status" value="1"/>
</dbReference>
<dbReference type="EMBL" id="JAOQKE010000001">
    <property type="protein sequence ID" value="MCU6723931.1"/>
    <property type="molecule type" value="Genomic_DNA"/>
</dbReference>
<dbReference type="InterPro" id="IPR014790">
    <property type="entry name" value="MutL_C"/>
</dbReference>
<evidence type="ECO:0000256" key="2">
    <source>
        <dbReference type="ARBA" id="ARBA00022763"/>
    </source>
</evidence>
<evidence type="ECO:0000256" key="1">
    <source>
        <dbReference type="ARBA" id="ARBA00006082"/>
    </source>
</evidence>
<dbReference type="Gene3D" id="3.30.230.10">
    <property type="match status" value="1"/>
</dbReference>
<dbReference type="InterPro" id="IPR037198">
    <property type="entry name" value="MutL_C_sf"/>
</dbReference>
<dbReference type="SUPFAM" id="SSF118116">
    <property type="entry name" value="DNA mismatch repair protein MutL"/>
    <property type="match status" value="1"/>
</dbReference>
<feature type="region of interest" description="Disordered" evidence="5">
    <location>
        <begin position="367"/>
        <end position="404"/>
    </location>
</feature>
<feature type="compositionally biased region" description="Polar residues" evidence="5">
    <location>
        <begin position="434"/>
        <end position="447"/>
    </location>
</feature>
<dbReference type="InterPro" id="IPR013507">
    <property type="entry name" value="DNA_mismatch_S5_2-like"/>
</dbReference>
<feature type="domain" description="MutL C-terminal dimerisation" evidence="6">
    <location>
        <begin position="484"/>
        <end position="626"/>
    </location>
</feature>
<keyword evidence="2 4" id="KW-0227">DNA damage</keyword>
<feature type="domain" description="DNA mismatch repair protein S5" evidence="7">
    <location>
        <begin position="209"/>
        <end position="328"/>
    </location>
</feature>
<dbReference type="InterPro" id="IPR038973">
    <property type="entry name" value="MutL/Mlh/Pms-like"/>
</dbReference>
<dbReference type="Pfam" id="PF01119">
    <property type="entry name" value="DNA_mis_repair"/>
    <property type="match status" value="1"/>
</dbReference>
<dbReference type="InterPro" id="IPR036890">
    <property type="entry name" value="HATPase_C_sf"/>
</dbReference>
<dbReference type="InterPro" id="IPR042121">
    <property type="entry name" value="MutL_C_regsub"/>
</dbReference>
<dbReference type="PROSITE" id="PS00058">
    <property type="entry name" value="DNA_MISMATCH_REPAIR_1"/>
    <property type="match status" value="1"/>
</dbReference>
<evidence type="ECO:0000256" key="5">
    <source>
        <dbReference type="SAM" id="MobiDB-lite"/>
    </source>
</evidence>
<evidence type="ECO:0000256" key="3">
    <source>
        <dbReference type="ARBA" id="ARBA00023204"/>
    </source>
</evidence>
<dbReference type="InterPro" id="IPR020568">
    <property type="entry name" value="Ribosomal_Su5_D2-typ_SF"/>
</dbReference>
<keyword evidence="9" id="KW-1185">Reference proteome</keyword>
<dbReference type="Pfam" id="PF13589">
    <property type="entry name" value="HATPase_c_3"/>
    <property type="match status" value="1"/>
</dbReference>
<dbReference type="Gene3D" id="3.30.1540.20">
    <property type="entry name" value="MutL, C-terminal domain, dimerisation subdomain"/>
    <property type="match status" value="1"/>
</dbReference>
<gene>
    <name evidence="4 8" type="primary">mutL</name>
    <name evidence="8" type="ORF">OCV47_00935</name>
</gene>
<reference evidence="8 9" key="1">
    <citation type="journal article" date="2021" name="ISME Commun">
        <title>Automated analysis of genomic sequences facilitates high-throughput and comprehensive description of bacteria.</title>
        <authorList>
            <person name="Hitch T.C.A."/>
        </authorList>
    </citation>
    <scope>NUCLEOTIDE SEQUENCE [LARGE SCALE GENOMIC DNA]</scope>
    <source>
        <strain evidence="8 9">Sanger_29</strain>
    </source>
</reference>
<dbReference type="PANTHER" id="PTHR10073">
    <property type="entry name" value="DNA MISMATCH REPAIR PROTEIN MLH, PMS, MUTL"/>
    <property type="match status" value="1"/>
</dbReference>
<dbReference type="RefSeq" id="WP_262653115.1">
    <property type="nucleotide sequence ID" value="NZ_JAOQKE010000001.1"/>
</dbReference>
<dbReference type="InterPro" id="IPR014721">
    <property type="entry name" value="Ribsml_uS5_D2-typ_fold_subgr"/>
</dbReference>
<sequence>MNKIVVLDEQTIDKIAAGEVIERPSSIVKELVENAIDAGATAVTVEIKEGGISFIRITDNGSGIEAEQIPTAFLRHATSKIRTAEDLLDVTSLGFRGEALSSIAAVCQVELISKTPESLTGTRYLIEGGKEKSLEEIGAPSGTTFLVRNIFYNTPARKKFLKTPQTETGYISELMERMALSHPEVSFKFIAGSQVKLHTSGNHRLKDIIYNIYGRDITNNLLEVEKTFENGMKITGFIGKPVISRGNRNFENYFVNGRYIKSKIISKAIEDAYQSFMMKHKYPFTVLHFQIDTEMLDINVHPTKMELRFAENEKLYEDVYHTILNTLSHKEMIVQVSVGKEEKEECIQEKKESLPEPFEKNRISSMQMVSGQDSVIQEREAQPSREKLSLLAHQTSVPVKKQLSEEDTRAIREITSSYTAPSWQPERSERAMQSAVSSEATDSQTSPAARYSMEMEQMANSSVKESDFFSEKLLDRQNVKEHRIIGQLFDTYWLIEFRDNLFIIDQHAAHEKVLYEKTMKAMDKREYTSQILNPPVILTLSIQEAETLQKHMPYFQEIGFEIEEFGGKEYALRAVPDNLFGIAKDDLFIEMLDALESQPASASVDLIKDRVAAMSCKAAVKGNHKLSVSEVHALIDELMTLENPYHCPHGRPTIISMSRHEIEKKFKRIV</sequence>
<comment type="caution">
    <text evidence="8">The sequence shown here is derived from an EMBL/GenBank/DDBJ whole genome shotgun (WGS) entry which is preliminary data.</text>
</comment>
<dbReference type="Gene3D" id="3.30.565.10">
    <property type="entry name" value="Histidine kinase-like ATPase, C-terminal domain"/>
    <property type="match status" value="1"/>
</dbReference>
<evidence type="ECO:0000259" key="6">
    <source>
        <dbReference type="SMART" id="SM00853"/>
    </source>
</evidence>
<dbReference type="InterPro" id="IPR002099">
    <property type="entry name" value="MutL/Mlh/PMS"/>
</dbReference>